<evidence type="ECO:0000256" key="1">
    <source>
        <dbReference type="ARBA" id="ARBA00007945"/>
    </source>
</evidence>
<feature type="compositionally biased region" description="Low complexity" evidence="2">
    <location>
        <begin position="97"/>
        <end position="115"/>
    </location>
</feature>
<proteinExistence type="inferred from homology"/>
<feature type="region of interest" description="Disordered" evidence="2">
    <location>
        <begin position="74"/>
        <end position="209"/>
    </location>
</feature>
<feature type="compositionally biased region" description="Low complexity" evidence="2">
    <location>
        <begin position="79"/>
        <end position="90"/>
    </location>
</feature>
<keyword evidence="5" id="KW-1185">Reference proteome</keyword>
<dbReference type="OrthoDB" id="10265171at2759"/>
<feature type="compositionally biased region" description="Polar residues" evidence="2">
    <location>
        <begin position="122"/>
        <end position="140"/>
    </location>
</feature>
<comment type="similarity">
    <text evidence="1">Belongs to the SS18 family.</text>
</comment>
<dbReference type="Pfam" id="PF05030">
    <property type="entry name" value="SSXT"/>
    <property type="match status" value="1"/>
</dbReference>
<evidence type="ECO:0000313" key="4">
    <source>
        <dbReference type="EMBL" id="KAF3338059.1"/>
    </source>
</evidence>
<dbReference type="InterPro" id="IPR007726">
    <property type="entry name" value="SS18_N"/>
</dbReference>
<protein>
    <submittedName>
        <fullName evidence="4">GRF1-interacting factor 2-like protein</fullName>
    </submittedName>
</protein>
<accession>A0A833RPV2</accession>
<dbReference type="AlphaFoldDB" id="A0A833RPV2"/>
<dbReference type="Proteomes" id="UP000623129">
    <property type="component" value="Unassembled WGS sequence"/>
</dbReference>
<evidence type="ECO:0000313" key="5">
    <source>
        <dbReference type="Proteomes" id="UP000623129"/>
    </source>
</evidence>
<gene>
    <name evidence="4" type="ORF">FCM35_KLT18646</name>
</gene>
<sequence>MQQAMQMGSSMQVVAPANITTEQIQKYLDENKQLILAILENQNLGKLSECAQYQAQLQKNLLYLAAIADSQPQSPAVRPQMTPPGTMTPGGLPPGMSPQAAAAAAAQYMQQQSQAHLFPSRPQMSMHQEAQHLQQTSPHQMMSFPGQMSMRPSMVMNGMHHHSMHADPTQQSGKPDGTPVASSEQERERSSGTENEGGGMGDANLGDKA</sequence>
<evidence type="ECO:0000259" key="3">
    <source>
        <dbReference type="Pfam" id="PF05030"/>
    </source>
</evidence>
<feature type="domain" description="SS18 N-terminal" evidence="3">
    <location>
        <begin position="17"/>
        <end position="74"/>
    </location>
</feature>
<organism evidence="4 5">
    <name type="scientific">Carex littledalei</name>
    <dbReference type="NCBI Taxonomy" id="544730"/>
    <lineage>
        <taxon>Eukaryota</taxon>
        <taxon>Viridiplantae</taxon>
        <taxon>Streptophyta</taxon>
        <taxon>Embryophyta</taxon>
        <taxon>Tracheophyta</taxon>
        <taxon>Spermatophyta</taxon>
        <taxon>Magnoliopsida</taxon>
        <taxon>Liliopsida</taxon>
        <taxon>Poales</taxon>
        <taxon>Cyperaceae</taxon>
        <taxon>Cyperoideae</taxon>
        <taxon>Cariceae</taxon>
        <taxon>Carex</taxon>
        <taxon>Carex subgen. Euthyceras</taxon>
    </lineage>
</organism>
<name>A0A833RPV2_9POAL</name>
<evidence type="ECO:0000256" key="2">
    <source>
        <dbReference type="SAM" id="MobiDB-lite"/>
    </source>
</evidence>
<dbReference type="EMBL" id="SWLB01000006">
    <property type="protein sequence ID" value="KAF3338059.1"/>
    <property type="molecule type" value="Genomic_DNA"/>
</dbReference>
<comment type="caution">
    <text evidence="4">The sequence shown here is derived from an EMBL/GenBank/DDBJ whole genome shotgun (WGS) entry which is preliminary data.</text>
</comment>
<reference evidence="4" key="1">
    <citation type="submission" date="2020-01" db="EMBL/GenBank/DDBJ databases">
        <title>Genome sequence of Kobresia littledalei, the first chromosome-level genome in the family Cyperaceae.</title>
        <authorList>
            <person name="Qu G."/>
        </authorList>
    </citation>
    <scope>NUCLEOTIDE SEQUENCE</scope>
    <source>
        <strain evidence="4">C.B.Clarke</strain>
        <tissue evidence="4">Leaf</tissue>
    </source>
</reference>